<proteinExistence type="predicted"/>
<keyword evidence="2" id="KW-0812">Transmembrane</keyword>
<reference evidence="3 4" key="1">
    <citation type="submission" date="2024-02" db="EMBL/GenBank/DDBJ databases">
        <title>Chromosome-scale genome assembly of the rough periwinkle Littorina saxatilis.</title>
        <authorList>
            <person name="De Jode A."/>
            <person name="Faria R."/>
            <person name="Formenti G."/>
            <person name="Sims Y."/>
            <person name="Smith T.P."/>
            <person name="Tracey A."/>
            <person name="Wood J.M.D."/>
            <person name="Zagrodzka Z.B."/>
            <person name="Johannesson K."/>
            <person name="Butlin R.K."/>
            <person name="Leder E.H."/>
        </authorList>
    </citation>
    <scope>NUCLEOTIDE SEQUENCE [LARGE SCALE GENOMIC DNA]</scope>
    <source>
        <strain evidence="3">Snail1</strain>
        <tissue evidence="3">Muscle</tissue>
    </source>
</reference>
<organism evidence="3 4">
    <name type="scientific">Littorina saxatilis</name>
    <dbReference type="NCBI Taxonomy" id="31220"/>
    <lineage>
        <taxon>Eukaryota</taxon>
        <taxon>Metazoa</taxon>
        <taxon>Spiralia</taxon>
        <taxon>Lophotrochozoa</taxon>
        <taxon>Mollusca</taxon>
        <taxon>Gastropoda</taxon>
        <taxon>Caenogastropoda</taxon>
        <taxon>Littorinimorpha</taxon>
        <taxon>Littorinoidea</taxon>
        <taxon>Littorinidae</taxon>
        <taxon>Littorina</taxon>
    </lineage>
</organism>
<evidence type="ECO:0000256" key="2">
    <source>
        <dbReference type="SAM" id="Phobius"/>
    </source>
</evidence>
<accession>A0AAN9FZE5</accession>
<protein>
    <recommendedName>
        <fullName evidence="5">Transmembrane protein</fullName>
    </recommendedName>
</protein>
<feature type="region of interest" description="Disordered" evidence="1">
    <location>
        <begin position="1"/>
        <end position="39"/>
    </location>
</feature>
<keyword evidence="2" id="KW-1133">Transmembrane helix</keyword>
<evidence type="ECO:0000313" key="3">
    <source>
        <dbReference type="EMBL" id="KAK7089402.1"/>
    </source>
</evidence>
<dbReference type="Proteomes" id="UP001374579">
    <property type="component" value="Unassembled WGS sequence"/>
</dbReference>
<evidence type="ECO:0000256" key="1">
    <source>
        <dbReference type="SAM" id="MobiDB-lite"/>
    </source>
</evidence>
<keyword evidence="4" id="KW-1185">Reference proteome</keyword>
<evidence type="ECO:0000313" key="4">
    <source>
        <dbReference type="Proteomes" id="UP001374579"/>
    </source>
</evidence>
<feature type="transmembrane region" description="Helical" evidence="2">
    <location>
        <begin position="68"/>
        <end position="86"/>
    </location>
</feature>
<sequence length="221" mass="24764">MGSGQAVFRSVSDDLPETRVSQESQTTTQTTLNHDSSQVSEVSEVFTTGDTLVINHIHQAFFRTPTGIAVLVLNGLMVLAIVIFVINSSLNRRERRALLSMHEEFLMQPYPQRQQEQIQEVPSPLQLQPLMPPVFSGIHPLARRSCRSHEEGIYDLINDDNEDRMTGGARAHSSEPDVRVSGLPVDYLHPVVSSQEAVAMRMRDRISAFYQNVTSGFFKAK</sequence>
<gene>
    <name evidence="3" type="ORF">V1264_024207</name>
</gene>
<comment type="caution">
    <text evidence="3">The sequence shown here is derived from an EMBL/GenBank/DDBJ whole genome shotgun (WGS) entry which is preliminary data.</text>
</comment>
<name>A0AAN9FZE5_9CAEN</name>
<evidence type="ECO:0008006" key="5">
    <source>
        <dbReference type="Google" id="ProtNLM"/>
    </source>
</evidence>
<dbReference type="AlphaFoldDB" id="A0AAN9FZE5"/>
<keyword evidence="2" id="KW-0472">Membrane</keyword>
<dbReference type="EMBL" id="JBAMIC010001892">
    <property type="protein sequence ID" value="KAK7089402.1"/>
    <property type="molecule type" value="Genomic_DNA"/>
</dbReference>